<name>A0A8T3VH32_9EURY</name>
<dbReference type="InterPro" id="IPR003368">
    <property type="entry name" value="POMP_repeat"/>
</dbReference>
<evidence type="ECO:0000256" key="2">
    <source>
        <dbReference type="ARBA" id="ARBA00004442"/>
    </source>
</evidence>
<gene>
    <name evidence="8" type="ORF">E7Z73_06995</name>
</gene>
<dbReference type="InterPro" id="IPR011050">
    <property type="entry name" value="Pectin_lyase_fold/virulence"/>
</dbReference>
<sequence>MNKKIFILLFFLFVLISMSAVSAADLDSSNDTIALSNDAEAIAIANDVNAIDDLNENYSDGDGKALENDAKSVAADKNNENDLLSLDNDENGNILKAEEGNLYDLDRGIGEYIITATVDNQEINIPITAAPPTWYVNASKTSSGDGKSEETAFKTLKEALDVAEDGDTIMIASGEYKGTDNTELSIYRNLNFVKYGDGEAIFDAESQRRIWTVMNRFVNIIGLTFKNGNSTNNGGAIYMRGGDVINCTFIDNTAATKSTSYGGAIYCLYYTNVTNCNFTGNYARYMGGAFYTMRGGNVSDCIFTGNNVNSWGGAIGLETADNTEGTVTNCAFFNNTAKYGKAISSSRVLKSIDNNWWGSNNPDWNELINTAGIPSSYAVLNVTADTQTIAPGSKARLNYAFYRNGTTEILSIPERAITLSATGGNLDDTSGYMVNGEFSTEFSADTIGDYEITAMVDNQEIDIPITVAIPTWYVNASKTSSGDGKSEETAFMTLNEAIDAADDGDIIMIASGTYTGDKNVGLEINNNGLTLNKYGGGEAIFDAQGNEGILTLFRVPSININGLTFKNSGSHALFVNGDLCNSTINATFINNTAGNCGAAIRFWGDLDNVNVSGKFIGNTITYDGGAIYVGSMFNSNICATFINNTASRTGVALCVNSNLDNVNISGNFINNVGGNEIIYIGGSISNSVIQDSIFINNDANKIITAQSGIQTINNWFGNNATNYNIDPNVGIDLDNWLFLNATADPSEIGLGKSSTITFDMYTYSDGFTYLYNKSMNIQLDLTQTLGELDKPVASLGEEITYTAKDNGNASVTGTFETASQTIRLTNNDPIIPTEIKIANSTVDLKANDEIESGATLTPADAGNVTYTSSNSSVAVVVN</sequence>
<dbReference type="Proteomes" id="UP000762703">
    <property type="component" value="Unassembled WGS sequence"/>
</dbReference>
<evidence type="ECO:0008006" key="10">
    <source>
        <dbReference type="Google" id="ProtNLM"/>
    </source>
</evidence>
<dbReference type="AlphaFoldDB" id="A0A8T3VH32"/>
<evidence type="ECO:0000256" key="7">
    <source>
        <dbReference type="ARBA" id="ARBA00023237"/>
    </source>
</evidence>
<dbReference type="RefSeq" id="WP_303737118.1">
    <property type="nucleotide sequence ID" value="NZ_SUTE01000053.1"/>
</dbReference>
<evidence type="ECO:0000256" key="4">
    <source>
        <dbReference type="ARBA" id="ARBA00022525"/>
    </source>
</evidence>
<keyword evidence="5" id="KW-0732">Signal</keyword>
<keyword evidence="6" id="KW-0472">Membrane</keyword>
<comment type="caution">
    <text evidence="8">The sequence shown here is derived from an EMBL/GenBank/DDBJ whole genome shotgun (WGS) entry which is preliminary data.</text>
</comment>
<accession>A0A8T3VH32</accession>
<dbReference type="GO" id="GO:0005576">
    <property type="term" value="C:extracellular region"/>
    <property type="evidence" value="ECO:0007669"/>
    <property type="project" value="UniProtKB-SubCell"/>
</dbReference>
<dbReference type="InterPro" id="IPR006626">
    <property type="entry name" value="PbH1"/>
</dbReference>
<dbReference type="SMART" id="SM00710">
    <property type="entry name" value="PbH1"/>
    <property type="match status" value="8"/>
</dbReference>
<evidence type="ECO:0000256" key="3">
    <source>
        <dbReference type="ARBA" id="ARBA00004613"/>
    </source>
</evidence>
<dbReference type="Gene3D" id="2.160.20.10">
    <property type="entry name" value="Single-stranded right-handed beta-helix, Pectin lyase-like"/>
    <property type="match status" value="2"/>
</dbReference>
<evidence type="ECO:0000256" key="1">
    <source>
        <dbReference type="ARBA" id="ARBA00004196"/>
    </source>
</evidence>
<evidence type="ECO:0000256" key="5">
    <source>
        <dbReference type="ARBA" id="ARBA00022729"/>
    </source>
</evidence>
<keyword evidence="7" id="KW-0998">Cell outer membrane</keyword>
<evidence type="ECO:0000313" key="9">
    <source>
        <dbReference type="Proteomes" id="UP000762703"/>
    </source>
</evidence>
<dbReference type="InterPro" id="IPR012334">
    <property type="entry name" value="Pectin_lyas_fold"/>
</dbReference>
<reference evidence="8" key="1">
    <citation type="submission" date="2019-04" db="EMBL/GenBank/DDBJ databases">
        <title>Evolution of Biomass-Degrading Anaerobic Consortia Revealed by Metagenomics.</title>
        <authorList>
            <person name="Peng X."/>
        </authorList>
    </citation>
    <scope>NUCLEOTIDE SEQUENCE</scope>
    <source>
        <strain evidence="8">SIG12</strain>
    </source>
</reference>
<evidence type="ECO:0000313" key="8">
    <source>
        <dbReference type="EMBL" id="MBE6505466.1"/>
    </source>
</evidence>
<evidence type="ECO:0000256" key="6">
    <source>
        <dbReference type="ARBA" id="ARBA00023136"/>
    </source>
</evidence>
<feature type="non-terminal residue" evidence="8">
    <location>
        <position position="878"/>
    </location>
</feature>
<keyword evidence="4" id="KW-0964">Secreted</keyword>
<dbReference type="Pfam" id="PF02415">
    <property type="entry name" value="Chlam_PMP"/>
    <property type="match status" value="1"/>
</dbReference>
<dbReference type="SUPFAM" id="SSF51126">
    <property type="entry name" value="Pectin lyase-like"/>
    <property type="match status" value="2"/>
</dbReference>
<protein>
    <recommendedName>
        <fullName evidence="10">Adhesin-like protein</fullName>
    </recommendedName>
</protein>
<organism evidence="8 9">
    <name type="scientific">Methanobrevibacter millerae</name>
    <dbReference type="NCBI Taxonomy" id="230361"/>
    <lineage>
        <taxon>Archaea</taxon>
        <taxon>Methanobacteriati</taxon>
        <taxon>Methanobacteriota</taxon>
        <taxon>Methanomada group</taxon>
        <taxon>Methanobacteria</taxon>
        <taxon>Methanobacteriales</taxon>
        <taxon>Methanobacteriaceae</taxon>
        <taxon>Methanobrevibacter</taxon>
    </lineage>
</organism>
<dbReference type="EMBL" id="SUTE01000053">
    <property type="protein sequence ID" value="MBE6505466.1"/>
    <property type="molecule type" value="Genomic_DNA"/>
</dbReference>
<proteinExistence type="predicted"/>
<comment type="subcellular location">
    <subcellularLocation>
        <location evidence="1">Cell envelope</location>
    </subcellularLocation>
    <subcellularLocation>
        <location evidence="2">Cell outer membrane</location>
    </subcellularLocation>
    <subcellularLocation>
        <location evidence="3">Secreted</location>
    </subcellularLocation>
</comment>